<dbReference type="AlphaFoldDB" id="W7UJN6"/>
<evidence type="ECO:0000313" key="2">
    <source>
        <dbReference type="Proteomes" id="UP000019365"/>
    </source>
</evidence>
<proteinExistence type="predicted"/>
<dbReference type="EMBL" id="ATAX01000022">
    <property type="protein sequence ID" value="EWM54033.1"/>
    <property type="molecule type" value="Genomic_DNA"/>
</dbReference>
<keyword evidence="2" id="KW-1185">Reference proteome</keyword>
<reference evidence="1 2" key="1">
    <citation type="journal article" date="2014" name="PLoS ONE">
        <title>Rumen cellulosomics: divergent fiber-degrading strategies revealed by comparative genome-wide analysis of six ruminococcal strains.</title>
        <authorList>
            <person name="Dassa B."/>
            <person name="Borovok I."/>
            <person name="Ruimy-Israeli V."/>
            <person name="Lamed R."/>
            <person name="Flint H.J."/>
            <person name="Duncan S.H."/>
            <person name="Henrissat B."/>
            <person name="Coutinho P."/>
            <person name="Morrison M."/>
            <person name="Mosoni P."/>
            <person name="Yeoman C.J."/>
            <person name="White B.A."/>
            <person name="Bayer E.A."/>
        </authorList>
    </citation>
    <scope>NUCLEOTIDE SEQUENCE [LARGE SCALE GENOMIC DNA]</scope>
    <source>
        <strain evidence="1 2">007c</strain>
    </source>
</reference>
<protein>
    <submittedName>
        <fullName evidence="1">Uncharacterized protein</fullName>
    </submittedName>
</protein>
<name>W7UJN6_RUMFL</name>
<gene>
    <name evidence="1" type="ORF">RF007C_03725</name>
</gene>
<comment type="caution">
    <text evidence="1">The sequence shown here is derived from an EMBL/GenBank/DDBJ whole genome shotgun (WGS) entry which is preliminary data.</text>
</comment>
<dbReference type="Proteomes" id="UP000019365">
    <property type="component" value="Unassembled WGS sequence"/>
</dbReference>
<evidence type="ECO:0000313" key="1">
    <source>
        <dbReference type="EMBL" id="EWM54033.1"/>
    </source>
</evidence>
<accession>W7UJN6</accession>
<organism evidence="1 2">
    <name type="scientific">Ruminococcus flavefaciens 007c</name>
    <dbReference type="NCBI Taxonomy" id="1341157"/>
    <lineage>
        <taxon>Bacteria</taxon>
        <taxon>Bacillati</taxon>
        <taxon>Bacillota</taxon>
        <taxon>Clostridia</taxon>
        <taxon>Eubacteriales</taxon>
        <taxon>Oscillospiraceae</taxon>
        <taxon>Ruminococcus</taxon>
    </lineage>
</organism>
<sequence>MDTLKAEQFKKNARPLEKALYDYYFGNGTR</sequence>